<dbReference type="AlphaFoldDB" id="A0A0C3FH56"/>
<proteinExistence type="predicted"/>
<dbReference type="Proteomes" id="UP000054166">
    <property type="component" value="Unassembled WGS sequence"/>
</dbReference>
<feature type="region of interest" description="Disordered" evidence="1">
    <location>
        <begin position="21"/>
        <end position="45"/>
    </location>
</feature>
<name>A0A0C3FH56_PILCF</name>
<evidence type="ECO:0000313" key="3">
    <source>
        <dbReference type="Proteomes" id="UP000054166"/>
    </source>
</evidence>
<dbReference type="InParanoid" id="A0A0C3FH56"/>
<reference evidence="3" key="2">
    <citation type="submission" date="2015-01" db="EMBL/GenBank/DDBJ databases">
        <title>Evolutionary Origins and Diversification of the Mycorrhizal Mutualists.</title>
        <authorList>
            <consortium name="DOE Joint Genome Institute"/>
            <consortium name="Mycorrhizal Genomics Consortium"/>
            <person name="Kohler A."/>
            <person name="Kuo A."/>
            <person name="Nagy L.G."/>
            <person name="Floudas D."/>
            <person name="Copeland A."/>
            <person name="Barry K.W."/>
            <person name="Cichocki N."/>
            <person name="Veneault-Fourrey C."/>
            <person name="LaButti K."/>
            <person name="Lindquist E.A."/>
            <person name="Lipzen A."/>
            <person name="Lundell T."/>
            <person name="Morin E."/>
            <person name="Murat C."/>
            <person name="Riley R."/>
            <person name="Ohm R."/>
            <person name="Sun H."/>
            <person name="Tunlid A."/>
            <person name="Henrissat B."/>
            <person name="Grigoriev I.V."/>
            <person name="Hibbett D.S."/>
            <person name="Martin F."/>
        </authorList>
    </citation>
    <scope>NUCLEOTIDE SEQUENCE [LARGE SCALE GENOMIC DNA]</scope>
    <source>
        <strain evidence="3">F 1598</strain>
    </source>
</reference>
<reference evidence="2 3" key="1">
    <citation type="submission" date="2014-04" db="EMBL/GenBank/DDBJ databases">
        <authorList>
            <consortium name="DOE Joint Genome Institute"/>
            <person name="Kuo A."/>
            <person name="Tarkka M."/>
            <person name="Buscot F."/>
            <person name="Kohler A."/>
            <person name="Nagy L.G."/>
            <person name="Floudas D."/>
            <person name="Copeland A."/>
            <person name="Barry K.W."/>
            <person name="Cichocki N."/>
            <person name="Veneault-Fourrey C."/>
            <person name="LaButti K."/>
            <person name="Lindquist E.A."/>
            <person name="Lipzen A."/>
            <person name="Lundell T."/>
            <person name="Morin E."/>
            <person name="Murat C."/>
            <person name="Sun H."/>
            <person name="Tunlid A."/>
            <person name="Henrissat B."/>
            <person name="Grigoriev I.V."/>
            <person name="Hibbett D.S."/>
            <person name="Martin F."/>
            <person name="Nordberg H.P."/>
            <person name="Cantor M.N."/>
            <person name="Hua S.X."/>
        </authorList>
    </citation>
    <scope>NUCLEOTIDE SEQUENCE [LARGE SCALE GENOMIC DNA]</scope>
    <source>
        <strain evidence="2 3">F 1598</strain>
    </source>
</reference>
<organism evidence="2 3">
    <name type="scientific">Piloderma croceum (strain F 1598)</name>
    <dbReference type="NCBI Taxonomy" id="765440"/>
    <lineage>
        <taxon>Eukaryota</taxon>
        <taxon>Fungi</taxon>
        <taxon>Dikarya</taxon>
        <taxon>Basidiomycota</taxon>
        <taxon>Agaricomycotina</taxon>
        <taxon>Agaricomycetes</taxon>
        <taxon>Agaricomycetidae</taxon>
        <taxon>Atheliales</taxon>
        <taxon>Atheliaceae</taxon>
        <taxon>Piloderma</taxon>
    </lineage>
</organism>
<accession>A0A0C3FH56</accession>
<keyword evidence="3" id="KW-1185">Reference proteome</keyword>
<dbReference type="HOGENOM" id="CLU_2159364_0_0_1"/>
<sequence length="111" mass="12093">MTVYILSGLILRQPLSYTAGSYTTESRSHEAQSSPTSPFPPPTFTPGRELTLEQTVVLDGLRNANVPPAEIAHLMEVMKRQREEAMGVGSSHLNHIVEAGAPLGYDFKSPN</sequence>
<evidence type="ECO:0000256" key="1">
    <source>
        <dbReference type="SAM" id="MobiDB-lite"/>
    </source>
</evidence>
<evidence type="ECO:0000313" key="2">
    <source>
        <dbReference type="EMBL" id="KIM79131.1"/>
    </source>
</evidence>
<dbReference type="EMBL" id="KN833011">
    <property type="protein sequence ID" value="KIM79131.1"/>
    <property type="molecule type" value="Genomic_DNA"/>
</dbReference>
<protein>
    <submittedName>
        <fullName evidence="2">Uncharacterized protein</fullName>
    </submittedName>
</protein>
<gene>
    <name evidence="2" type="ORF">PILCRDRAFT_823710</name>
</gene>